<dbReference type="RefSeq" id="WP_122229191.1">
    <property type="nucleotide sequence ID" value="NZ_SGWR01000004.1"/>
</dbReference>
<name>A0A3M6QT04_9BURK</name>
<evidence type="ECO:0000313" key="2">
    <source>
        <dbReference type="Proteomes" id="UP000278006"/>
    </source>
</evidence>
<dbReference type="EMBL" id="RDQO01000003">
    <property type="protein sequence ID" value="RMX05689.1"/>
    <property type="molecule type" value="Genomic_DNA"/>
</dbReference>
<organism evidence="1 2">
    <name type="scientific">Corticibacter populi</name>
    <dbReference type="NCBI Taxonomy" id="1550736"/>
    <lineage>
        <taxon>Bacteria</taxon>
        <taxon>Pseudomonadati</taxon>
        <taxon>Pseudomonadota</taxon>
        <taxon>Betaproteobacteria</taxon>
        <taxon>Burkholderiales</taxon>
        <taxon>Comamonadaceae</taxon>
        <taxon>Corticibacter</taxon>
    </lineage>
</organism>
<protein>
    <submittedName>
        <fullName evidence="1">Uncharacterized protein</fullName>
    </submittedName>
</protein>
<gene>
    <name evidence="1" type="ORF">D8I35_10920</name>
</gene>
<accession>A0A3M6QT04</accession>
<evidence type="ECO:0000313" key="1">
    <source>
        <dbReference type="EMBL" id="RMX05689.1"/>
    </source>
</evidence>
<comment type="caution">
    <text evidence="1">The sequence shown here is derived from an EMBL/GenBank/DDBJ whole genome shotgun (WGS) entry which is preliminary data.</text>
</comment>
<keyword evidence="2" id="KW-1185">Reference proteome</keyword>
<sequence length="155" mass="16969">MADAALACGTPGQLSWMVRSGGATLEISLVVPSEPRIVKALGFAGITMVSPTQSQIIVYPPKNLMTVSFLGMMKLVDDVANLNRKSPRIPRQQRMCVLDGKGYGKRLISITAKSFNHADLRELLMIEWFGAWRRARSTESNRLALTGGRPGPWGL</sequence>
<reference evidence="1 2" key="1">
    <citation type="submission" date="2018-10" db="EMBL/GenBank/DDBJ databases">
        <title>Draft genome of Cortibacter populi DSM10536.</title>
        <authorList>
            <person name="Bernier A.-M."/>
            <person name="Bernard K."/>
        </authorList>
    </citation>
    <scope>NUCLEOTIDE SEQUENCE [LARGE SCALE GENOMIC DNA]</scope>
    <source>
        <strain evidence="1 2">DSM 105136</strain>
    </source>
</reference>
<proteinExistence type="predicted"/>
<dbReference type="AlphaFoldDB" id="A0A3M6QT04"/>
<dbReference type="Proteomes" id="UP000278006">
    <property type="component" value="Unassembled WGS sequence"/>
</dbReference>